<proteinExistence type="predicted"/>
<keyword evidence="5" id="KW-0804">Transcription</keyword>
<dbReference type="GO" id="GO:0003700">
    <property type="term" value="F:DNA-binding transcription factor activity"/>
    <property type="evidence" value="ECO:0007669"/>
    <property type="project" value="InterPro"/>
</dbReference>
<dbReference type="Gene3D" id="3.30.730.10">
    <property type="entry name" value="AP2/ERF domain"/>
    <property type="match status" value="1"/>
</dbReference>
<evidence type="ECO:0000313" key="9">
    <source>
        <dbReference type="Proteomes" id="UP001177003"/>
    </source>
</evidence>
<dbReference type="AlphaFoldDB" id="A0AA35YZ56"/>
<dbReference type="PANTHER" id="PTHR31677:SF196">
    <property type="entry name" value="ETHYLENE-RESPONSIVE TRANSCRIPTION FACTOR ERF109"/>
    <property type="match status" value="1"/>
</dbReference>
<organism evidence="8 9">
    <name type="scientific">Lactuca saligna</name>
    <name type="common">Willowleaf lettuce</name>
    <dbReference type="NCBI Taxonomy" id="75948"/>
    <lineage>
        <taxon>Eukaryota</taxon>
        <taxon>Viridiplantae</taxon>
        <taxon>Streptophyta</taxon>
        <taxon>Embryophyta</taxon>
        <taxon>Tracheophyta</taxon>
        <taxon>Spermatophyta</taxon>
        <taxon>Magnoliopsida</taxon>
        <taxon>eudicotyledons</taxon>
        <taxon>Gunneridae</taxon>
        <taxon>Pentapetalae</taxon>
        <taxon>asterids</taxon>
        <taxon>campanulids</taxon>
        <taxon>Asterales</taxon>
        <taxon>Asteraceae</taxon>
        <taxon>Cichorioideae</taxon>
        <taxon>Cichorieae</taxon>
        <taxon>Lactucinae</taxon>
        <taxon>Lactuca</taxon>
    </lineage>
</organism>
<evidence type="ECO:0000256" key="3">
    <source>
        <dbReference type="ARBA" id="ARBA00023015"/>
    </source>
</evidence>
<dbReference type="Pfam" id="PF00847">
    <property type="entry name" value="AP2"/>
    <property type="match status" value="1"/>
</dbReference>
<dbReference type="EMBL" id="OX465080">
    <property type="protein sequence ID" value="CAI9282951.1"/>
    <property type="molecule type" value="Genomic_DNA"/>
</dbReference>
<sequence length="145" mass="16066">MENPTINFEDENSAIVSALRYVICGGNAAATSSGGMRNSRSQPSPVEHELCGECRLPIPEHCLGCQMFIGCSGEETGKRMKKIYRGVRHRPSRKWAAEIMVPGTHERKWLGTFDTAEEAARAYDVANVQYRGKSAKTNFPVEESD</sequence>
<dbReference type="PROSITE" id="PS51032">
    <property type="entry name" value="AP2_ERF"/>
    <property type="match status" value="1"/>
</dbReference>
<dbReference type="GO" id="GO:0005634">
    <property type="term" value="C:nucleus"/>
    <property type="evidence" value="ECO:0007669"/>
    <property type="project" value="UniProtKB-SubCell"/>
</dbReference>
<dbReference type="PRINTS" id="PR00367">
    <property type="entry name" value="ETHRSPELEMNT"/>
</dbReference>
<dbReference type="GO" id="GO:0003677">
    <property type="term" value="F:DNA binding"/>
    <property type="evidence" value="ECO:0007669"/>
    <property type="project" value="UniProtKB-KW"/>
</dbReference>
<evidence type="ECO:0000256" key="4">
    <source>
        <dbReference type="ARBA" id="ARBA00023125"/>
    </source>
</evidence>
<dbReference type="SUPFAM" id="SSF54171">
    <property type="entry name" value="DNA-binding domain"/>
    <property type="match status" value="1"/>
</dbReference>
<comment type="subcellular location">
    <subcellularLocation>
        <location evidence="1">Nucleus</location>
    </subcellularLocation>
</comment>
<keyword evidence="6" id="KW-0539">Nucleus</keyword>
<dbReference type="PANTHER" id="PTHR31677">
    <property type="entry name" value="AP2 DOMAIN CLASS TRANSCRIPTION FACTOR"/>
    <property type="match status" value="1"/>
</dbReference>
<feature type="domain" description="AP2/ERF" evidence="7">
    <location>
        <begin position="83"/>
        <end position="140"/>
    </location>
</feature>
<dbReference type="Proteomes" id="UP001177003">
    <property type="component" value="Chromosome 4"/>
</dbReference>
<reference evidence="8" key="1">
    <citation type="submission" date="2023-04" db="EMBL/GenBank/DDBJ databases">
        <authorList>
            <person name="Vijverberg K."/>
            <person name="Xiong W."/>
            <person name="Schranz E."/>
        </authorList>
    </citation>
    <scope>NUCLEOTIDE SEQUENCE</scope>
</reference>
<name>A0AA35YZ56_LACSI</name>
<evidence type="ECO:0000256" key="2">
    <source>
        <dbReference type="ARBA" id="ARBA00022745"/>
    </source>
</evidence>
<evidence type="ECO:0000256" key="5">
    <source>
        <dbReference type="ARBA" id="ARBA00023163"/>
    </source>
</evidence>
<dbReference type="CDD" id="cd00018">
    <property type="entry name" value="AP2"/>
    <property type="match status" value="1"/>
</dbReference>
<evidence type="ECO:0000256" key="6">
    <source>
        <dbReference type="ARBA" id="ARBA00023242"/>
    </source>
</evidence>
<protein>
    <recommendedName>
        <fullName evidence="7">AP2/ERF domain-containing protein</fullName>
    </recommendedName>
</protein>
<keyword evidence="9" id="KW-1185">Reference proteome</keyword>
<evidence type="ECO:0000256" key="1">
    <source>
        <dbReference type="ARBA" id="ARBA00004123"/>
    </source>
</evidence>
<dbReference type="InterPro" id="IPR001471">
    <property type="entry name" value="AP2/ERF_dom"/>
</dbReference>
<keyword evidence="4" id="KW-0238">DNA-binding</keyword>
<keyword evidence="3" id="KW-0805">Transcription regulation</keyword>
<dbReference type="SMART" id="SM00380">
    <property type="entry name" value="AP2"/>
    <property type="match status" value="1"/>
</dbReference>
<evidence type="ECO:0000313" key="8">
    <source>
        <dbReference type="EMBL" id="CAI9282951.1"/>
    </source>
</evidence>
<dbReference type="GO" id="GO:0009873">
    <property type="term" value="P:ethylene-activated signaling pathway"/>
    <property type="evidence" value="ECO:0007669"/>
    <property type="project" value="UniProtKB-KW"/>
</dbReference>
<evidence type="ECO:0000259" key="7">
    <source>
        <dbReference type="PROSITE" id="PS51032"/>
    </source>
</evidence>
<dbReference type="InterPro" id="IPR036955">
    <property type="entry name" value="AP2/ERF_dom_sf"/>
</dbReference>
<accession>A0AA35YZ56</accession>
<dbReference type="InterPro" id="IPR016177">
    <property type="entry name" value="DNA-bd_dom_sf"/>
</dbReference>
<gene>
    <name evidence="8" type="ORF">LSALG_LOCUS22571</name>
</gene>
<keyword evidence="2" id="KW-0936">Ethylene signaling pathway</keyword>